<name>A0ABU1XHX8_9NOCA</name>
<evidence type="ECO:0000313" key="3">
    <source>
        <dbReference type="Proteomes" id="UP001251217"/>
    </source>
</evidence>
<accession>A0ABU1XHX8</accession>
<protein>
    <submittedName>
        <fullName evidence="2">Acetyl esterase/lipase</fullName>
    </submittedName>
</protein>
<evidence type="ECO:0000256" key="1">
    <source>
        <dbReference type="SAM" id="SignalP"/>
    </source>
</evidence>
<dbReference type="EMBL" id="JAVDWW010000006">
    <property type="protein sequence ID" value="MDR7170145.1"/>
    <property type="molecule type" value="Genomic_DNA"/>
</dbReference>
<gene>
    <name evidence="2" type="ORF">J2W56_003896</name>
</gene>
<comment type="caution">
    <text evidence="2">The sequence shown here is derived from an EMBL/GenBank/DDBJ whole genome shotgun (WGS) entry which is preliminary data.</text>
</comment>
<keyword evidence="1" id="KW-0732">Signal</keyword>
<reference evidence="2 3" key="1">
    <citation type="submission" date="2023-07" db="EMBL/GenBank/DDBJ databases">
        <title>Sorghum-associated microbial communities from plants grown in Nebraska, USA.</title>
        <authorList>
            <person name="Schachtman D."/>
        </authorList>
    </citation>
    <scope>NUCLEOTIDE SEQUENCE [LARGE SCALE GENOMIC DNA]</scope>
    <source>
        <strain evidence="2 3">4272</strain>
    </source>
</reference>
<dbReference type="Proteomes" id="UP001251217">
    <property type="component" value="Unassembled WGS sequence"/>
</dbReference>
<feature type="chain" id="PRO_5046825085" evidence="1">
    <location>
        <begin position="22"/>
        <end position="71"/>
    </location>
</feature>
<sequence>MCRTARRARPRWWSARNAALAARLAVAGNDVDVRVHPESTHAFTFRPTGMAAAALREIDMWVADRLREKTI</sequence>
<evidence type="ECO:0000313" key="2">
    <source>
        <dbReference type="EMBL" id="MDR7170145.1"/>
    </source>
</evidence>
<keyword evidence="3" id="KW-1185">Reference proteome</keyword>
<proteinExistence type="predicted"/>
<organism evidence="2 3">
    <name type="scientific">Nocardia kruczakiae</name>
    <dbReference type="NCBI Taxonomy" id="261477"/>
    <lineage>
        <taxon>Bacteria</taxon>
        <taxon>Bacillati</taxon>
        <taxon>Actinomycetota</taxon>
        <taxon>Actinomycetes</taxon>
        <taxon>Mycobacteriales</taxon>
        <taxon>Nocardiaceae</taxon>
        <taxon>Nocardia</taxon>
    </lineage>
</organism>
<feature type="signal peptide" evidence="1">
    <location>
        <begin position="1"/>
        <end position="21"/>
    </location>
</feature>